<sequence>MGYRYDSATRTFYPEASSNEATEVHGGVVWTVRYVVTCGRNHPDRPEDDVLCVDALCEAGDSMGYDTLVFRRQSVEDTWEPWPGRERICRVSTVGDPIPLADFEAEITTIIEEHYENIARPEIDVAPAVNAVVNLPVLAATPDPGAVGFDIENPLPGTVDAVPSFGWQWSNGEAGSGPGRGYDGTDPVATPDHYPVRAVFTVAGEGRVELTATWTITLTVEGIPPITDIEPLVYEASEGFTVRSARTVLVD</sequence>
<comment type="caution">
    <text evidence="1">The sequence shown here is derived from an EMBL/GenBank/DDBJ whole genome shotgun (WGS) entry which is preliminary data.</text>
</comment>
<evidence type="ECO:0000313" key="2">
    <source>
        <dbReference type="Proteomes" id="UP000460435"/>
    </source>
</evidence>
<accession>A0A7K3MCN9</accession>
<name>A0A7K3MCN9_9ACTN</name>
<proteinExistence type="predicted"/>
<evidence type="ECO:0000313" key="1">
    <source>
        <dbReference type="EMBL" id="NDL60158.1"/>
    </source>
</evidence>
<dbReference type="RefSeq" id="WP_162452863.1">
    <property type="nucleotide sequence ID" value="NZ_WLZY01000010.1"/>
</dbReference>
<dbReference type="AlphaFoldDB" id="A0A7K3MCN9"/>
<keyword evidence="2" id="KW-1185">Reference proteome</keyword>
<protein>
    <submittedName>
        <fullName evidence="1">Uncharacterized protein</fullName>
    </submittedName>
</protein>
<organism evidence="1 2">
    <name type="scientific">Phytoactinopolyspora mesophila</name>
    <dbReference type="NCBI Taxonomy" id="2650750"/>
    <lineage>
        <taxon>Bacteria</taxon>
        <taxon>Bacillati</taxon>
        <taxon>Actinomycetota</taxon>
        <taxon>Actinomycetes</taxon>
        <taxon>Jiangellales</taxon>
        <taxon>Jiangellaceae</taxon>
        <taxon>Phytoactinopolyspora</taxon>
    </lineage>
</organism>
<dbReference type="Proteomes" id="UP000460435">
    <property type="component" value="Unassembled WGS sequence"/>
</dbReference>
<gene>
    <name evidence="1" type="ORF">F7O44_24090</name>
</gene>
<reference evidence="1 2" key="1">
    <citation type="submission" date="2019-11" db="EMBL/GenBank/DDBJ databases">
        <authorList>
            <person name="Li X.-J."/>
            <person name="Feng X.-M."/>
        </authorList>
    </citation>
    <scope>NUCLEOTIDE SEQUENCE [LARGE SCALE GENOMIC DNA]</scope>
    <source>
        <strain evidence="1 2">XMNu-373</strain>
    </source>
</reference>
<dbReference type="EMBL" id="WLZY01000010">
    <property type="protein sequence ID" value="NDL60158.1"/>
    <property type="molecule type" value="Genomic_DNA"/>
</dbReference>